<dbReference type="RefSeq" id="WP_151758197.1">
    <property type="nucleotide sequence ID" value="NZ_BKZW01000002.1"/>
</dbReference>
<sequence>MQFAYGRQLRKNPLIETYRTQKIMFTVLLVMFFFIASVIVFGYLTSPLTMDSFLQFLDSGSEFISFFLMYPLIYLNTVTQLFYWRWIEQRRYAAVMRPDLWSVAEQPIENPTALSLPYTIISPLLKRPRLRDYAMMVLVILMLALILAPGSSHTLTPWLDRWHGFLAAFAAIVFIFGGLIILILILNRYTRLGRAKIVVAEQGVTMGKTQIYWWEAQLFAIYQTYNGKRPETSITYELSSATDILRWTTVWRAADVQPDSAEVEYTRQLQTLSQMIVARTGLPLVDLRDRPVEG</sequence>
<feature type="transmembrane region" description="Helical" evidence="1">
    <location>
        <begin position="64"/>
        <end position="84"/>
    </location>
</feature>
<dbReference type="EMBL" id="BKZW01000002">
    <property type="protein sequence ID" value="GER90451.1"/>
    <property type="molecule type" value="Genomic_DNA"/>
</dbReference>
<protein>
    <submittedName>
        <fullName evidence="2">Uncharacterized protein</fullName>
    </submittedName>
</protein>
<keyword evidence="3" id="KW-1185">Reference proteome</keyword>
<dbReference type="AlphaFoldDB" id="A0A5J4KVG7"/>
<comment type="caution">
    <text evidence="2">The sequence shown here is derived from an EMBL/GenBank/DDBJ whole genome shotgun (WGS) entry which is preliminary data.</text>
</comment>
<reference evidence="2 3" key="1">
    <citation type="submission" date="2019-10" db="EMBL/GenBank/DDBJ databases">
        <title>Dictyobacter vulcani sp. nov., within the class Ktedonobacteria, isolated from soil of volcanic Mt. Zao.</title>
        <authorList>
            <person name="Zheng Y."/>
            <person name="Wang C.M."/>
            <person name="Sakai Y."/>
            <person name="Abe K."/>
            <person name="Yokota A."/>
            <person name="Yabe S."/>
        </authorList>
    </citation>
    <scope>NUCLEOTIDE SEQUENCE [LARGE SCALE GENOMIC DNA]</scope>
    <source>
        <strain evidence="2 3">W12</strain>
    </source>
</reference>
<name>A0A5J4KVG7_9CHLR</name>
<dbReference type="Proteomes" id="UP000326912">
    <property type="component" value="Unassembled WGS sequence"/>
</dbReference>
<proteinExistence type="predicted"/>
<keyword evidence="1" id="KW-1133">Transmembrane helix</keyword>
<evidence type="ECO:0000256" key="1">
    <source>
        <dbReference type="SAM" id="Phobius"/>
    </source>
</evidence>
<feature type="transmembrane region" description="Helical" evidence="1">
    <location>
        <begin position="162"/>
        <end position="186"/>
    </location>
</feature>
<accession>A0A5J4KVG7</accession>
<evidence type="ECO:0000313" key="3">
    <source>
        <dbReference type="Proteomes" id="UP000326912"/>
    </source>
</evidence>
<keyword evidence="1" id="KW-0472">Membrane</keyword>
<keyword evidence="1" id="KW-0812">Transmembrane</keyword>
<gene>
    <name evidence="2" type="ORF">KDW_46130</name>
</gene>
<organism evidence="2 3">
    <name type="scientific">Dictyobacter vulcani</name>
    <dbReference type="NCBI Taxonomy" id="2607529"/>
    <lineage>
        <taxon>Bacteria</taxon>
        <taxon>Bacillati</taxon>
        <taxon>Chloroflexota</taxon>
        <taxon>Ktedonobacteria</taxon>
        <taxon>Ktedonobacterales</taxon>
        <taxon>Dictyobacteraceae</taxon>
        <taxon>Dictyobacter</taxon>
    </lineage>
</organism>
<evidence type="ECO:0000313" key="2">
    <source>
        <dbReference type="EMBL" id="GER90451.1"/>
    </source>
</evidence>
<feature type="transmembrane region" description="Helical" evidence="1">
    <location>
        <begin position="133"/>
        <end position="150"/>
    </location>
</feature>
<feature type="transmembrane region" description="Helical" evidence="1">
    <location>
        <begin position="23"/>
        <end position="44"/>
    </location>
</feature>